<dbReference type="PANTHER" id="PTHR30313">
    <property type="entry name" value="DNA PRIMASE"/>
    <property type="match status" value="1"/>
</dbReference>
<protein>
    <recommendedName>
        <fullName evidence="12 13">DNA primase</fullName>
        <ecNumber evidence="12">2.7.7.101</ecNumber>
    </recommendedName>
</protein>
<keyword evidence="10 12" id="KW-0238">DNA-binding</keyword>
<dbReference type="HAMAP" id="MF_00974">
    <property type="entry name" value="DNA_primase_DnaG"/>
    <property type="match status" value="1"/>
</dbReference>
<keyword evidence="9" id="KW-0460">Magnesium</keyword>
<dbReference type="GO" id="GO:0003899">
    <property type="term" value="F:DNA-directed RNA polymerase activity"/>
    <property type="evidence" value="ECO:0007669"/>
    <property type="project" value="UniProtKB-UniRule"/>
</dbReference>
<evidence type="ECO:0000259" key="15">
    <source>
        <dbReference type="PROSITE" id="PS50880"/>
    </source>
</evidence>
<dbReference type="InterPro" id="IPR034151">
    <property type="entry name" value="TOPRIM_DnaG_bac"/>
</dbReference>
<keyword evidence="17" id="KW-1185">Reference proteome</keyword>
<comment type="similarity">
    <text evidence="12 13">Belongs to the DnaG primase family.</text>
</comment>
<keyword evidence="7" id="KW-0863">Zinc-finger</keyword>
<evidence type="ECO:0000256" key="9">
    <source>
        <dbReference type="ARBA" id="ARBA00022842"/>
    </source>
</evidence>
<evidence type="ECO:0000256" key="4">
    <source>
        <dbReference type="ARBA" id="ARBA00022695"/>
    </source>
</evidence>
<dbReference type="InterPro" id="IPR050219">
    <property type="entry name" value="DnaG_primase"/>
</dbReference>
<dbReference type="PROSITE" id="PS50880">
    <property type="entry name" value="TOPRIM"/>
    <property type="match status" value="1"/>
</dbReference>
<dbReference type="InterPro" id="IPR019475">
    <property type="entry name" value="DNA_primase_DnaB-bd"/>
</dbReference>
<comment type="function">
    <text evidence="12 13">RNA polymerase that catalyzes the synthesis of short RNA molecules used as primers for DNA polymerase during DNA replication.</text>
</comment>
<dbReference type="RefSeq" id="WP_218545944.1">
    <property type="nucleotide sequence ID" value="NZ_JAGSPD010000006.1"/>
</dbReference>
<dbReference type="SMART" id="SM00400">
    <property type="entry name" value="ZnF_CHCC"/>
    <property type="match status" value="1"/>
</dbReference>
<dbReference type="Pfam" id="PF08275">
    <property type="entry name" value="DNAG_N"/>
    <property type="match status" value="1"/>
</dbReference>
<dbReference type="FunFam" id="3.90.580.10:FF:000001">
    <property type="entry name" value="DNA primase"/>
    <property type="match status" value="1"/>
</dbReference>
<comment type="subunit">
    <text evidence="12">Monomer. Interacts with DnaB.</text>
</comment>
<comment type="caution">
    <text evidence="12">Lacks conserved residue(s) required for the propagation of feature annotation.</text>
</comment>
<dbReference type="GO" id="GO:0003677">
    <property type="term" value="F:DNA binding"/>
    <property type="evidence" value="ECO:0007669"/>
    <property type="project" value="UniProtKB-KW"/>
</dbReference>
<comment type="caution">
    <text evidence="16">The sequence shown here is derived from an EMBL/GenBank/DDBJ whole genome shotgun (WGS) entry which is preliminary data.</text>
</comment>
<dbReference type="InterPro" id="IPR002694">
    <property type="entry name" value="Znf_CHC2"/>
</dbReference>
<gene>
    <name evidence="12" type="primary">dnaG</name>
    <name evidence="16" type="ORF">KCG49_08840</name>
</gene>
<keyword evidence="5 12" id="KW-0235">DNA replication</keyword>
<dbReference type="InterPro" id="IPR030846">
    <property type="entry name" value="DnaG_bac"/>
</dbReference>
<dbReference type="PIRSF" id="PIRSF002811">
    <property type="entry name" value="DnaG"/>
    <property type="match status" value="1"/>
</dbReference>
<sequence>MISQNTIAQVFETARVEEVIGDFVQLKKSGSNFKGLSPFSEERTPSFMVSPVKQIWKDFSSGKGGNAVTFLMEHEHFTYPEAIKYLAKKYNIEVEETERTDEEKAQADARESLYLVSEYANEYFQKILHKTDQGKAIGLSYFKERGFTEDTIEKFQLGYSLDEWQAFTDDALSKGYKLDFLEQTGLTIVKESKRFDRFKGRVMFPIHSMSGRILGFGGRILTNDKKAAKYLNSPESEIYHKSKVLYGLYFAKQTIAKEDNCYLVEGYTDVIQFYQTGVKNVVSSSGTALTSEQIRLINRLTNNITVLFDGDAAGIRASIRGIDLILEQGMNVKVCTFPDGEDPDSFAKSNTLEELTTYLNENAKDFIQFKASLLVKEAKNDPIKKAETIREIVNSIAKIPDAIKREIYVQECASIMDISENVLFSTLAQISKKEFQNANKKYKQEQKAFEVVKNEPQQKQKVDVQYELERKIIEILMLYGDRTEQFEDLVLKEDEVSGELLLEPAIHEARVFEKIYLDLQEDEMMFSNEKFKELYYSIIDRLNQDENFSTKDFINQLDQESASEVTSILMEDEKYNLHDWERNQIIPKEKEHLVPQLVSQTILSLRCYLIDQKVAEYKNETLKEGADSRSIIEDVKDYVELKMLLSRKLGKVIGGYMTK</sequence>
<keyword evidence="6 13" id="KW-0479">Metal-binding</keyword>
<keyword evidence="11 12" id="KW-0804">Transcription</keyword>
<dbReference type="PANTHER" id="PTHR30313:SF2">
    <property type="entry name" value="DNA PRIMASE"/>
    <property type="match status" value="1"/>
</dbReference>
<dbReference type="InterPro" id="IPR006295">
    <property type="entry name" value="DNA_primase_DnaG"/>
</dbReference>
<dbReference type="NCBIfam" id="TIGR01391">
    <property type="entry name" value="dnaG"/>
    <property type="match status" value="1"/>
</dbReference>
<comment type="catalytic activity">
    <reaction evidence="12">
        <text>ssDNA + n NTP = ssDNA/pppN(pN)n-1 hybrid + (n-1) diphosphate.</text>
        <dbReference type="EC" id="2.7.7.101"/>
    </reaction>
</comment>
<dbReference type="GO" id="GO:1990077">
    <property type="term" value="C:primosome complex"/>
    <property type="evidence" value="ECO:0007669"/>
    <property type="project" value="UniProtKB-KW"/>
</dbReference>
<organism evidence="16 17">
    <name type="scientific">Winogradskyella luteola</name>
    <dbReference type="NCBI Taxonomy" id="2828330"/>
    <lineage>
        <taxon>Bacteria</taxon>
        <taxon>Pseudomonadati</taxon>
        <taxon>Bacteroidota</taxon>
        <taxon>Flavobacteriia</taxon>
        <taxon>Flavobacteriales</taxon>
        <taxon>Flavobacteriaceae</taxon>
        <taxon>Winogradskyella</taxon>
    </lineage>
</organism>
<dbReference type="EMBL" id="JAGSPD010000006">
    <property type="protein sequence ID" value="MBV7269293.1"/>
    <property type="molecule type" value="Genomic_DNA"/>
</dbReference>
<evidence type="ECO:0000256" key="2">
    <source>
        <dbReference type="ARBA" id="ARBA00022515"/>
    </source>
</evidence>
<reference evidence="16" key="1">
    <citation type="submission" date="2021-04" db="EMBL/GenBank/DDBJ databases">
        <authorList>
            <person name="Pira H."/>
            <person name="Risdian C."/>
            <person name="Wink J."/>
        </authorList>
    </citation>
    <scope>NUCLEOTIDE SEQUENCE</scope>
    <source>
        <strain evidence="16">WHY3</strain>
    </source>
</reference>
<dbReference type="EC" id="2.7.7.101" evidence="12"/>
<evidence type="ECO:0000313" key="16">
    <source>
        <dbReference type="EMBL" id="MBV7269293.1"/>
    </source>
</evidence>
<evidence type="ECO:0000256" key="10">
    <source>
        <dbReference type="ARBA" id="ARBA00023125"/>
    </source>
</evidence>
<keyword evidence="3 12" id="KW-0808">Transferase</keyword>
<dbReference type="AlphaFoldDB" id="A0A9X1F9Z0"/>
<evidence type="ECO:0000256" key="14">
    <source>
        <dbReference type="SAM" id="Coils"/>
    </source>
</evidence>
<evidence type="ECO:0000256" key="3">
    <source>
        <dbReference type="ARBA" id="ARBA00022679"/>
    </source>
</evidence>
<keyword evidence="1 12" id="KW-0240">DNA-directed RNA polymerase</keyword>
<proteinExistence type="inferred from homology"/>
<dbReference type="Pfam" id="PF10410">
    <property type="entry name" value="DnaB_bind"/>
    <property type="match status" value="1"/>
</dbReference>
<evidence type="ECO:0000256" key="7">
    <source>
        <dbReference type="ARBA" id="ARBA00022771"/>
    </source>
</evidence>
<keyword evidence="8 13" id="KW-0862">Zinc</keyword>
<dbReference type="InterPro" id="IPR013264">
    <property type="entry name" value="DNAG_N"/>
</dbReference>
<evidence type="ECO:0000256" key="5">
    <source>
        <dbReference type="ARBA" id="ARBA00022705"/>
    </source>
</evidence>
<evidence type="ECO:0000256" key="13">
    <source>
        <dbReference type="PIRNR" id="PIRNR002811"/>
    </source>
</evidence>
<dbReference type="Proteomes" id="UP001138894">
    <property type="component" value="Unassembled WGS sequence"/>
</dbReference>
<dbReference type="GO" id="GO:0008270">
    <property type="term" value="F:zinc ion binding"/>
    <property type="evidence" value="ECO:0007669"/>
    <property type="project" value="UniProtKB-KW"/>
</dbReference>
<name>A0A9X1F9Z0_9FLAO</name>
<keyword evidence="4 12" id="KW-0548">Nucleotidyltransferase</keyword>
<dbReference type="Pfam" id="PF01807">
    <property type="entry name" value="Zn_ribbon_DnaG"/>
    <property type="match status" value="1"/>
</dbReference>
<dbReference type="CDD" id="cd03364">
    <property type="entry name" value="TOPRIM_DnaG_primases"/>
    <property type="match status" value="1"/>
</dbReference>
<feature type="coiled-coil region" evidence="14">
    <location>
        <begin position="428"/>
        <end position="455"/>
    </location>
</feature>
<comment type="cofactor">
    <cofactor evidence="13">
        <name>Zn(2+)</name>
        <dbReference type="ChEBI" id="CHEBI:29105"/>
    </cofactor>
    <text evidence="13">Binds 1 zinc ion per monomer.</text>
</comment>
<keyword evidence="14" id="KW-0175">Coiled coil</keyword>
<evidence type="ECO:0000256" key="11">
    <source>
        <dbReference type="ARBA" id="ARBA00023163"/>
    </source>
</evidence>
<dbReference type="Pfam" id="PF13155">
    <property type="entry name" value="Toprim_2"/>
    <property type="match status" value="1"/>
</dbReference>
<dbReference type="SMART" id="SM00493">
    <property type="entry name" value="TOPRIM"/>
    <property type="match status" value="1"/>
</dbReference>
<accession>A0A9X1F9Z0</accession>
<evidence type="ECO:0000313" key="17">
    <source>
        <dbReference type="Proteomes" id="UP001138894"/>
    </source>
</evidence>
<evidence type="ECO:0000256" key="1">
    <source>
        <dbReference type="ARBA" id="ARBA00022478"/>
    </source>
</evidence>
<dbReference type="InterPro" id="IPR006171">
    <property type="entry name" value="TOPRIM_dom"/>
</dbReference>
<evidence type="ECO:0000256" key="8">
    <source>
        <dbReference type="ARBA" id="ARBA00022833"/>
    </source>
</evidence>
<dbReference type="GO" id="GO:0005737">
    <property type="term" value="C:cytoplasm"/>
    <property type="evidence" value="ECO:0007669"/>
    <property type="project" value="TreeGrafter"/>
</dbReference>
<keyword evidence="2 12" id="KW-0639">Primosome</keyword>
<feature type="domain" description="Toprim" evidence="15">
    <location>
        <begin position="259"/>
        <end position="340"/>
    </location>
</feature>
<dbReference type="GO" id="GO:0006269">
    <property type="term" value="P:DNA replication, synthesis of primer"/>
    <property type="evidence" value="ECO:0007669"/>
    <property type="project" value="UniProtKB-UniRule"/>
</dbReference>
<evidence type="ECO:0000256" key="12">
    <source>
        <dbReference type="HAMAP-Rule" id="MF_00974"/>
    </source>
</evidence>
<dbReference type="GO" id="GO:0000428">
    <property type="term" value="C:DNA-directed RNA polymerase complex"/>
    <property type="evidence" value="ECO:0007669"/>
    <property type="project" value="UniProtKB-KW"/>
</dbReference>
<evidence type="ECO:0000256" key="6">
    <source>
        <dbReference type="ARBA" id="ARBA00022723"/>
    </source>
</evidence>